<evidence type="ECO:0000256" key="1">
    <source>
        <dbReference type="SAM" id="MobiDB-lite"/>
    </source>
</evidence>
<evidence type="ECO:0000259" key="2">
    <source>
        <dbReference type="Pfam" id="PF14289"/>
    </source>
</evidence>
<protein>
    <submittedName>
        <fullName evidence="3">DUF4369 domain-containing protein</fullName>
    </submittedName>
</protein>
<dbReference type="RefSeq" id="WP_128195414.1">
    <property type="nucleotide sequence ID" value="NZ_SACJ01000006.1"/>
</dbReference>
<dbReference type="OrthoDB" id="1069091at2"/>
<dbReference type="Pfam" id="PF14289">
    <property type="entry name" value="DUF4369"/>
    <property type="match status" value="1"/>
</dbReference>
<feature type="region of interest" description="Disordered" evidence="1">
    <location>
        <begin position="240"/>
        <end position="260"/>
    </location>
</feature>
<accession>A0A3S2UIC0</accession>
<comment type="caution">
    <text evidence="3">The sequence shown here is derived from an EMBL/GenBank/DDBJ whole genome shotgun (WGS) entry which is preliminary data.</text>
</comment>
<sequence>MKKLFLLLSASAVLFSCSKVGKDEYIITGTAKGIENGKTIILQAQDPNGMGGLINIDTVKVENGKFEIKGKVTEPAFHVLQLEAANQPIPFILESGEINIEVNKDSIQNTKISGTYNNDEYVKFNDEMKVVQKKLIDFQKANMLKMNQAQQAKDTAVINSLMKQYQTIQQEVGNNSKTKYVTYAESHPKSFISALIIQSMLQDPSADIKKAEKIFNGFEDELKNTKPGKAIKERLTAINSSVPGAPAAPGAAPAPAAATK</sequence>
<name>A0A3S2UIC0_9FLAO</name>
<feature type="domain" description="DUF4369" evidence="2">
    <location>
        <begin position="25"/>
        <end position="121"/>
    </location>
</feature>
<evidence type="ECO:0000313" key="3">
    <source>
        <dbReference type="EMBL" id="RVT75256.1"/>
    </source>
</evidence>
<dbReference type="EMBL" id="SACJ01000006">
    <property type="protein sequence ID" value="RVT75256.1"/>
    <property type="molecule type" value="Genomic_DNA"/>
</dbReference>
<evidence type="ECO:0000313" key="4">
    <source>
        <dbReference type="Proteomes" id="UP000285211"/>
    </source>
</evidence>
<gene>
    <name evidence="3" type="ORF">EOD40_10815</name>
</gene>
<feature type="compositionally biased region" description="Low complexity" evidence="1">
    <location>
        <begin position="243"/>
        <end position="260"/>
    </location>
</feature>
<dbReference type="PROSITE" id="PS51257">
    <property type="entry name" value="PROKAR_LIPOPROTEIN"/>
    <property type="match status" value="1"/>
</dbReference>
<dbReference type="AlphaFoldDB" id="A0A3S2UIC0"/>
<dbReference type="Proteomes" id="UP000285211">
    <property type="component" value="Unassembled WGS sequence"/>
</dbReference>
<dbReference type="InterPro" id="IPR025380">
    <property type="entry name" value="DUF4369"/>
</dbReference>
<keyword evidence="4" id="KW-1185">Reference proteome</keyword>
<reference evidence="3 4" key="1">
    <citation type="submission" date="2019-01" db="EMBL/GenBank/DDBJ databases">
        <authorList>
            <person name="Chen W.-M."/>
        </authorList>
    </citation>
    <scope>NUCLEOTIDE SEQUENCE [LARGE SCALE GENOMIC DNA]</scope>
    <source>
        <strain evidence="3 4">BBQ-12</strain>
    </source>
</reference>
<organism evidence="3 4">
    <name type="scientific">Flavobacterium sufflavum</name>
    <dbReference type="NCBI Taxonomy" id="1921138"/>
    <lineage>
        <taxon>Bacteria</taxon>
        <taxon>Pseudomonadati</taxon>
        <taxon>Bacteroidota</taxon>
        <taxon>Flavobacteriia</taxon>
        <taxon>Flavobacteriales</taxon>
        <taxon>Flavobacteriaceae</taxon>
        <taxon>Flavobacterium</taxon>
    </lineage>
</organism>
<proteinExistence type="predicted"/>